<protein>
    <submittedName>
        <fullName evidence="1">Uncharacterized protein</fullName>
    </submittedName>
</protein>
<dbReference type="Proteomes" id="UP001196413">
    <property type="component" value="Unassembled WGS sequence"/>
</dbReference>
<gene>
    <name evidence="1" type="ORF">KIN20_022800</name>
</gene>
<organism evidence="1 2">
    <name type="scientific">Parelaphostrongylus tenuis</name>
    <name type="common">Meningeal worm</name>
    <dbReference type="NCBI Taxonomy" id="148309"/>
    <lineage>
        <taxon>Eukaryota</taxon>
        <taxon>Metazoa</taxon>
        <taxon>Ecdysozoa</taxon>
        <taxon>Nematoda</taxon>
        <taxon>Chromadorea</taxon>
        <taxon>Rhabditida</taxon>
        <taxon>Rhabditina</taxon>
        <taxon>Rhabditomorpha</taxon>
        <taxon>Strongyloidea</taxon>
        <taxon>Metastrongylidae</taxon>
        <taxon>Parelaphostrongylus</taxon>
    </lineage>
</organism>
<dbReference type="AlphaFoldDB" id="A0AAD5MQQ1"/>
<evidence type="ECO:0000313" key="1">
    <source>
        <dbReference type="EMBL" id="KAJ1363045.1"/>
    </source>
</evidence>
<evidence type="ECO:0000313" key="2">
    <source>
        <dbReference type="Proteomes" id="UP001196413"/>
    </source>
</evidence>
<name>A0AAD5MQQ1_PARTN</name>
<reference evidence="1" key="1">
    <citation type="submission" date="2021-06" db="EMBL/GenBank/DDBJ databases">
        <title>Parelaphostrongylus tenuis whole genome reference sequence.</title>
        <authorList>
            <person name="Garwood T.J."/>
            <person name="Larsen P.A."/>
            <person name="Fountain-Jones N.M."/>
            <person name="Garbe J.R."/>
            <person name="Macchietto M.G."/>
            <person name="Kania S.A."/>
            <person name="Gerhold R.W."/>
            <person name="Richards J.E."/>
            <person name="Wolf T.M."/>
        </authorList>
    </citation>
    <scope>NUCLEOTIDE SEQUENCE</scope>
    <source>
        <strain evidence="1">MNPRO001-30</strain>
        <tissue evidence="1">Meninges</tissue>
    </source>
</reference>
<comment type="caution">
    <text evidence="1">The sequence shown here is derived from an EMBL/GenBank/DDBJ whole genome shotgun (WGS) entry which is preliminary data.</text>
</comment>
<proteinExistence type="predicted"/>
<sequence length="86" mass="9660">MNRKEERFVIAHDLAPFLISIFDLGHAPSSPAAPSTRHIRCCAAGLRDVWRATENHPNGFEEGGHRNVSRVTRNIAPTSRQLIKIF</sequence>
<keyword evidence="2" id="KW-1185">Reference proteome</keyword>
<dbReference type="EMBL" id="JAHQIW010004595">
    <property type="protein sequence ID" value="KAJ1363045.1"/>
    <property type="molecule type" value="Genomic_DNA"/>
</dbReference>
<accession>A0AAD5MQQ1</accession>